<proteinExistence type="predicted"/>
<comment type="caution">
    <text evidence="2">The sequence shown here is derived from an EMBL/GenBank/DDBJ whole genome shotgun (WGS) entry which is preliminary data.</text>
</comment>
<dbReference type="EMBL" id="ADVG01000004">
    <property type="protein sequence ID" value="EFH80859.1"/>
    <property type="molecule type" value="Genomic_DNA"/>
</dbReference>
<dbReference type="AlphaFoldDB" id="D6U1X5"/>
<keyword evidence="3" id="KW-1185">Reference proteome</keyword>
<evidence type="ECO:0000313" key="2">
    <source>
        <dbReference type="EMBL" id="EFH80859.1"/>
    </source>
</evidence>
<accession>D6U1X5</accession>
<protein>
    <submittedName>
        <fullName evidence="2">Uncharacterized protein</fullName>
    </submittedName>
</protein>
<dbReference type="InParanoid" id="D6U1X5"/>
<sequence length="231" mass="25975">MHLLIKHHWDTTHKTWSPTQFTTHVARHGRTLCLNGKPDADSQGNISSRGWRLSLHGKPQHISCKSCLQHLEKTAIETTLIEQASEEKTRCSVRHPSLLPHLLTQITHARSLHQAHLYLAWACASELGEDEIAIYQQHQLFLPHQCLRLLLLLYTASESSHTHLHTLALHSCDRNRTQTSISIPPQEYNPLPAGHDRAHGAWPTPLVTTRTQASHSAPTADIRPGLSELPT</sequence>
<organism evidence="2 3">
    <name type="scientific">Ktedonobacter racemifer DSM 44963</name>
    <dbReference type="NCBI Taxonomy" id="485913"/>
    <lineage>
        <taxon>Bacteria</taxon>
        <taxon>Bacillati</taxon>
        <taxon>Chloroflexota</taxon>
        <taxon>Ktedonobacteria</taxon>
        <taxon>Ktedonobacterales</taxon>
        <taxon>Ktedonobacteraceae</taxon>
        <taxon>Ktedonobacter</taxon>
    </lineage>
</organism>
<feature type="region of interest" description="Disordered" evidence="1">
    <location>
        <begin position="209"/>
        <end position="231"/>
    </location>
</feature>
<evidence type="ECO:0000313" key="3">
    <source>
        <dbReference type="Proteomes" id="UP000004508"/>
    </source>
</evidence>
<evidence type="ECO:0000256" key="1">
    <source>
        <dbReference type="SAM" id="MobiDB-lite"/>
    </source>
</evidence>
<name>D6U1X5_KTERA</name>
<dbReference type="Proteomes" id="UP000004508">
    <property type="component" value="Unassembled WGS sequence"/>
</dbReference>
<reference evidence="2 3" key="1">
    <citation type="journal article" date="2011" name="Stand. Genomic Sci.">
        <title>Non-contiguous finished genome sequence and contextual data of the filamentous soil bacterium Ktedonobacter racemifer type strain (SOSP1-21).</title>
        <authorList>
            <person name="Chang Y.J."/>
            <person name="Land M."/>
            <person name="Hauser L."/>
            <person name="Chertkov O."/>
            <person name="Del Rio T.G."/>
            <person name="Nolan M."/>
            <person name="Copeland A."/>
            <person name="Tice H."/>
            <person name="Cheng J.F."/>
            <person name="Lucas S."/>
            <person name="Han C."/>
            <person name="Goodwin L."/>
            <person name="Pitluck S."/>
            <person name="Ivanova N."/>
            <person name="Ovchinikova G."/>
            <person name="Pati A."/>
            <person name="Chen A."/>
            <person name="Palaniappan K."/>
            <person name="Mavromatis K."/>
            <person name="Liolios K."/>
            <person name="Brettin T."/>
            <person name="Fiebig A."/>
            <person name="Rohde M."/>
            <person name="Abt B."/>
            <person name="Goker M."/>
            <person name="Detter J.C."/>
            <person name="Woyke T."/>
            <person name="Bristow J."/>
            <person name="Eisen J.A."/>
            <person name="Markowitz V."/>
            <person name="Hugenholtz P."/>
            <person name="Kyrpides N.C."/>
            <person name="Klenk H.P."/>
            <person name="Lapidus A."/>
        </authorList>
    </citation>
    <scope>NUCLEOTIDE SEQUENCE [LARGE SCALE GENOMIC DNA]</scope>
    <source>
        <strain evidence="3">DSM 44963</strain>
    </source>
</reference>
<gene>
    <name evidence="2" type="ORF">Krac_1491</name>
</gene>
<dbReference type="RefSeq" id="WP_007917891.1">
    <property type="nucleotide sequence ID" value="NZ_ADVG01000004.1"/>
</dbReference>